<proteinExistence type="predicted"/>
<dbReference type="Proteomes" id="UP000887577">
    <property type="component" value="Unplaced"/>
</dbReference>
<reference evidence="2" key="1">
    <citation type="submission" date="2022-11" db="UniProtKB">
        <authorList>
            <consortium name="WormBaseParasite"/>
        </authorList>
    </citation>
    <scope>IDENTIFICATION</scope>
</reference>
<name>A0A914YUC8_9BILA</name>
<organism evidence="1 2">
    <name type="scientific">Panagrolaimus superbus</name>
    <dbReference type="NCBI Taxonomy" id="310955"/>
    <lineage>
        <taxon>Eukaryota</taxon>
        <taxon>Metazoa</taxon>
        <taxon>Ecdysozoa</taxon>
        <taxon>Nematoda</taxon>
        <taxon>Chromadorea</taxon>
        <taxon>Rhabditida</taxon>
        <taxon>Tylenchina</taxon>
        <taxon>Panagrolaimomorpha</taxon>
        <taxon>Panagrolaimoidea</taxon>
        <taxon>Panagrolaimidae</taxon>
        <taxon>Panagrolaimus</taxon>
    </lineage>
</organism>
<keyword evidence="1" id="KW-1185">Reference proteome</keyword>
<evidence type="ECO:0000313" key="2">
    <source>
        <dbReference type="WBParaSite" id="PSU_v2.g21079.t1"/>
    </source>
</evidence>
<protein>
    <submittedName>
        <fullName evidence="2">Uncharacterized protein</fullName>
    </submittedName>
</protein>
<accession>A0A914YUC8</accession>
<dbReference type="AlphaFoldDB" id="A0A914YUC8"/>
<sequence>MTVGVGITHVQPLPQWPLPQEAAAGMTIQEGNDLVDGPAVAYELQLVTARGGVQAISGGLRIAITELRALHGGGGGPGALAGCRPGHDSAVRGTCVPRTGRSRCRTAAACFRWW</sequence>
<dbReference type="WBParaSite" id="PSU_v2.g21079.t1">
    <property type="protein sequence ID" value="PSU_v2.g21079.t1"/>
    <property type="gene ID" value="PSU_v2.g21079"/>
</dbReference>
<evidence type="ECO:0000313" key="1">
    <source>
        <dbReference type="Proteomes" id="UP000887577"/>
    </source>
</evidence>